<dbReference type="EMBL" id="KN847624">
    <property type="protein sequence ID" value="KIV98588.1"/>
    <property type="molecule type" value="Genomic_DNA"/>
</dbReference>
<name>A0A0D2AI50_9PEZI</name>
<keyword evidence="3" id="KW-1185">Reference proteome</keyword>
<dbReference type="InParanoid" id="A0A0D2AI50"/>
<accession>A0A0D2AI50</accession>
<dbReference type="GeneID" id="27317595"/>
<dbReference type="Pfam" id="PF10213">
    <property type="entry name" value="MRP-S28"/>
    <property type="match status" value="1"/>
</dbReference>
<dbReference type="GO" id="GO:0005763">
    <property type="term" value="C:mitochondrial small ribosomal subunit"/>
    <property type="evidence" value="ECO:0007669"/>
    <property type="project" value="TreeGrafter"/>
</dbReference>
<organism evidence="2 3">
    <name type="scientific">Verruconis gallopava</name>
    <dbReference type="NCBI Taxonomy" id="253628"/>
    <lineage>
        <taxon>Eukaryota</taxon>
        <taxon>Fungi</taxon>
        <taxon>Dikarya</taxon>
        <taxon>Ascomycota</taxon>
        <taxon>Pezizomycotina</taxon>
        <taxon>Dothideomycetes</taxon>
        <taxon>Pleosporomycetidae</taxon>
        <taxon>Venturiales</taxon>
        <taxon>Sympoventuriaceae</taxon>
        <taxon>Verruconis</taxon>
    </lineage>
</organism>
<feature type="domain" description="Small ribosomal subunit protein mS35 mitochondrial conserved" evidence="1">
    <location>
        <begin position="173"/>
        <end position="294"/>
    </location>
</feature>
<dbReference type="AlphaFoldDB" id="A0A0D2AI50"/>
<proteinExistence type="predicted"/>
<dbReference type="RefSeq" id="XP_016208458.1">
    <property type="nucleotide sequence ID" value="XM_016363716.1"/>
</dbReference>
<dbReference type="Proteomes" id="UP000053259">
    <property type="component" value="Unassembled WGS sequence"/>
</dbReference>
<protein>
    <recommendedName>
        <fullName evidence="1">Small ribosomal subunit protein mS35 mitochondrial conserved domain-containing protein</fullName>
    </recommendedName>
</protein>
<dbReference type="HOGENOM" id="CLU_051514_1_0_1"/>
<dbReference type="InterPro" id="IPR019349">
    <property type="entry name" value="Ribosomal_mS35_mit"/>
</dbReference>
<reference evidence="2 3" key="1">
    <citation type="submission" date="2015-01" db="EMBL/GenBank/DDBJ databases">
        <title>The Genome Sequence of Ochroconis gallopava CBS43764.</title>
        <authorList>
            <consortium name="The Broad Institute Genomics Platform"/>
            <person name="Cuomo C."/>
            <person name="de Hoog S."/>
            <person name="Gorbushina A."/>
            <person name="Stielow B."/>
            <person name="Teixiera M."/>
            <person name="Abouelleil A."/>
            <person name="Chapman S.B."/>
            <person name="Priest M."/>
            <person name="Young S.K."/>
            <person name="Wortman J."/>
            <person name="Nusbaum C."/>
            <person name="Birren B."/>
        </authorList>
    </citation>
    <scope>NUCLEOTIDE SEQUENCE [LARGE SCALE GENOMIC DNA]</scope>
    <source>
        <strain evidence="2 3">CBS 43764</strain>
    </source>
</reference>
<gene>
    <name evidence="2" type="ORF">PV09_09622</name>
</gene>
<dbReference type="PANTHER" id="PTHR13490:SF0">
    <property type="entry name" value="SMALL RIBOSOMAL SUBUNIT PROTEIN MS35"/>
    <property type="match status" value="1"/>
</dbReference>
<dbReference type="PANTHER" id="PTHR13490">
    <property type="entry name" value="MITOCHONDRIAL 28S RIBOSOMAL PROTEIN S28"/>
    <property type="match status" value="1"/>
</dbReference>
<dbReference type="OrthoDB" id="283424at2759"/>
<dbReference type="GO" id="GO:0032543">
    <property type="term" value="P:mitochondrial translation"/>
    <property type="evidence" value="ECO:0007669"/>
    <property type="project" value="InterPro"/>
</dbReference>
<sequence>MSPTAGRLVSTSYLQIISSTSRCRMRVGRLHPVRRPKQSAIWSNHQTFTTSRLLLYEESEKLIREPLSKALPAESYEIDKSNTVHDDIASANAFDDRDLDAVEPTSPMEEANGVTSFSATRERTSIRNVTGTHVDVERATILAHGESESRRDLKEYAKLAAWELPLLHKLRQPFQPPSSATPLRFRYTSYMGEDHPAAKKVTVEFNPSELPNLNEEQQVKLIKLVGARYNPEKKTIKMSCESFATSAQNKRYLGDLLQKLVQEARNSKDMFSDVPIDLRHHVQKPVYNFPEEWKISPPVRIVNGKGMRGKGLQKRGRLQELQEGGHVVDGVKIIREAMAALPLQKIRPQSGGKTVLGSGKIKVSAKGKLRTAPGTT</sequence>
<dbReference type="VEuPathDB" id="FungiDB:PV09_09622"/>
<evidence type="ECO:0000313" key="3">
    <source>
        <dbReference type="Proteomes" id="UP000053259"/>
    </source>
</evidence>
<evidence type="ECO:0000313" key="2">
    <source>
        <dbReference type="EMBL" id="KIV98588.1"/>
    </source>
</evidence>
<evidence type="ECO:0000259" key="1">
    <source>
        <dbReference type="Pfam" id="PF10213"/>
    </source>
</evidence>
<dbReference type="GO" id="GO:0003735">
    <property type="term" value="F:structural constituent of ribosome"/>
    <property type="evidence" value="ECO:0007669"/>
    <property type="project" value="InterPro"/>
</dbReference>
<dbReference type="STRING" id="253628.A0A0D2AI50"/>
<dbReference type="InterPro" id="IPR039848">
    <property type="entry name" value="Ribosomal_mS35_mt"/>
</dbReference>